<evidence type="ECO:0000313" key="2">
    <source>
        <dbReference type="EMBL" id="KAL0200843.1"/>
    </source>
</evidence>
<feature type="region of interest" description="Disordered" evidence="1">
    <location>
        <begin position="85"/>
        <end position="107"/>
    </location>
</feature>
<feature type="region of interest" description="Disordered" evidence="1">
    <location>
        <begin position="1"/>
        <end position="34"/>
    </location>
</feature>
<name>A0ABD0RQM9_CIRMR</name>
<comment type="caution">
    <text evidence="2">The sequence shown here is derived from an EMBL/GenBank/DDBJ whole genome shotgun (WGS) entry which is preliminary data.</text>
</comment>
<gene>
    <name evidence="2" type="ORF">M9458_004030</name>
</gene>
<protein>
    <submittedName>
        <fullName evidence="2">Uncharacterized protein</fullName>
    </submittedName>
</protein>
<feature type="non-terminal residue" evidence="2">
    <location>
        <position position="1"/>
    </location>
</feature>
<organism evidence="2 3">
    <name type="scientific">Cirrhinus mrigala</name>
    <name type="common">Mrigala</name>
    <dbReference type="NCBI Taxonomy" id="683832"/>
    <lineage>
        <taxon>Eukaryota</taxon>
        <taxon>Metazoa</taxon>
        <taxon>Chordata</taxon>
        <taxon>Craniata</taxon>
        <taxon>Vertebrata</taxon>
        <taxon>Euteleostomi</taxon>
        <taxon>Actinopterygii</taxon>
        <taxon>Neopterygii</taxon>
        <taxon>Teleostei</taxon>
        <taxon>Ostariophysi</taxon>
        <taxon>Cypriniformes</taxon>
        <taxon>Cyprinidae</taxon>
        <taxon>Labeoninae</taxon>
        <taxon>Labeonini</taxon>
        <taxon>Cirrhinus</taxon>
    </lineage>
</organism>
<evidence type="ECO:0000256" key="1">
    <source>
        <dbReference type="SAM" id="MobiDB-lite"/>
    </source>
</evidence>
<reference evidence="2 3" key="1">
    <citation type="submission" date="2024-05" db="EMBL/GenBank/DDBJ databases">
        <title>Genome sequencing and assembly of Indian major carp, Cirrhinus mrigala (Hamilton, 1822).</title>
        <authorList>
            <person name="Mohindra V."/>
            <person name="Chowdhury L.M."/>
            <person name="Lal K."/>
            <person name="Jena J.K."/>
        </authorList>
    </citation>
    <scope>NUCLEOTIDE SEQUENCE [LARGE SCALE GENOMIC DNA]</scope>
    <source>
        <strain evidence="2">CM1030</strain>
        <tissue evidence="2">Blood</tissue>
    </source>
</reference>
<keyword evidence="3" id="KW-1185">Reference proteome</keyword>
<dbReference type="AlphaFoldDB" id="A0ABD0RQM9"/>
<sequence>ETAARAHSRDSFAQSHGSAFHMPDDQPAAPVNYSCSTLPAQRALGSPSKLQRLGSASDMPSYATLARVSRLAKSYSTSSPINMAAGGGSSSSPLHMAGPGNASSSAAVGSYATLSPTKRMLHTTDQYKISHDLYANATLQRPGSLAGQYDLRDTAFP</sequence>
<dbReference type="EMBL" id="JAMKFB020000002">
    <property type="protein sequence ID" value="KAL0200843.1"/>
    <property type="molecule type" value="Genomic_DNA"/>
</dbReference>
<accession>A0ABD0RQM9</accession>
<dbReference type="Proteomes" id="UP001529510">
    <property type="component" value="Unassembled WGS sequence"/>
</dbReference>
<evidence type="ECO:0000313" key="3">
    <source>
        <dbReference type="Proteomes" id="UP001529510"/>
    </source>
</evidence>
<feature type="non-terminal residue" evidence="2">
    <location>
        <position position="157"/>
    </location>
</feature>
<proteinExistence type="predicted"/>